<organism evidence="1 2">
    <name type="scientific">Candidatus Jettenia ecosi</name>
    <dbReference type="NCBI Taxonomy" id="2494326"/>
    <lineage>
        <taxon>Bacteria</taxon>
        <taxon>Pseudomonadati</taxon>
        <taxon>Planctomycetota</taxon>
        <taxon>Candidatus Brocadiia</taxon>
        <taxon>Candidatus Brocadiales</taxon>
        <taxon>Candidatus Brocadiaceae</taxon>
        <taxon>Candidatus Jettenia</taxon>
    </lineage>
</organism>
<comment type="caution">
    <text evidence="1">The sequence shown here is derived from an EMBL/GenBank/DDBJ whole genome shotgun (WGS) entry which is preliminary data.</text>
</comment>
<dbReference type="Proteomes" id="UP000319783">
    <property type="component" value="Unassembled WGS sequence"/>
</dbReference>
<dbReference type="AlphaFoldDB" id="A0A533QDX6"/>
<sequence>MGRKATGLNPCCGYGSRVAGQIQQHFAGLVFVAAKFYKEALVCYYPIFKKY</sequence>
<evidence type="ECO:0000313" key="2">
    <source>
        <dbReference type="Proteomes" id="UP000319783"/>
    </source>
</evidence>
<accession>A0A533QDX6</accession>
<protein>
    <submittedName>
        <fullName evidence="1">Uncharacterized protein</fullName>
    </submittedName>
</protein>
<reference evidence="1 2" key="1">
    <citation type="submission" date="2019-04" db="EMBL/GenBank/DDBJ databases">
        <title>Genome of a novel bacterium Candidatus Jettenia ecosi reconstructed from metagenome of an anammox bioreactor.</title>
        <authorList>
            <person name="Mardanov A.V."/>
            <person name="Beletsky A.V."/>
            <person name="Ravin N.V."/>
            <person name="Botchkova E.A."/>
            <person name="Litti Y.V."/>
            <person name="Nozhevnikova A.N."/>
        </authorList>
    </citation>
    <scope>NUCLEOTIDE SEQUENCE [LARGE SCALE GENOMIC DNA]</scope>
    <source>
        <strain evidence="1">J2</strain>
    </source>
</reference>
<evidence type="ECO:0000313" key="1">
    <source>
        <dbReference type="EMBL" id="TLD42956.1"/>
    </source>
</evidence>
<dbReference type="EMBL" id="SULG01000010">
    <property type="protein sequence ID" value="TLD42956.1"/>
    <property type="molecule type" value="Genomic_DNA"/>
</dbReference>
<gene>
    <name evidence="1" type="ORF">JETT_0744</name>
</gene>
<proteinExistence type="predicted"/>
<name>A0A533QDX6_9BACT</name>